<sequence length="129" mass="15097">MGFDLSNYKGQEFRVHYFYFRKILALAEYFGWEPMGTVLSDDWNGTYVSNDWQHVLEEDAFNLAKALKTAVKALPDESFFSDREIEEGPSRSDGDCEIIFLIKYFSGKKWRNYLDNFSYFCMGGEFIIG</sequence>
<protein>
    <submittedName>
        <fullName evidence="1">Uncharacterized protein</fullName>
    </submittedName>
</protein>
<dbReference type="AlphaFoldDB" id="A0A382BKQ1"/>
<dbReference type="EMBL" id="UINC01030198">
    <property type="protein sequence ID" value="SVB14189.1"/>
    <property type="molecule type" value="Genomic_DNA"/>
</dbReference>
<proteinExistence type="predicted"/>
<accession>A0A382BKQ1</accession>
<name>A0A382BKQ1_9ZZZZ</name>
<reference evidence="1" key="1">
    <citation type="submission" date="2018-05" db="EMBL/GenBank/DDBJ databases">
        <authorList>
            <person name="Lanie J.A."/>
            <person name="Ng W.-L."/>
            <person name="Kazmierczak K.M."/>
            <person name="Andrzejewski T.M."/>
            <person name="Davidsen T.M."/>
            <person name="Wayne K.J."/>
            <person name="Tettelin H."/>
            <person name="Glass J.I."/>
            <person name="Rusch D."/>
            <person name="Podicherti R."/>
            <person name="Tsui H.-C.T."/>
            <person name="Winkler M.E."/>
        </authorList>
    </citation>
    <scope>NUCLEOTIDE SEQUENCE</scope>
</reference>
<evidence type="ECO:0000313" key="1">
    <source>
        <dbReference type="EMBL" id="SVB14189.1"/>
    </source>
</evidence>
<organism evidence="1">
    <name type="scientific">marine metagenome</name>
    <dbReference type="NCBI Taxonomy" id="408172"/>
    <lineage>
        <taxon>unclassified sequences</taxon>
        <taxon>metagenomes</taxon>
        <taxon>ecological metagenomes</taxon>
    </lineage>
</organism>
<gene>
    <name evidence="1" type="ORF">METZ01_LOCUS167043</name>
</gene>